<gene>
    <name evidence="5" type="ORF">AMLFYP55_01224</name>
</gene>
<feature type="transmembrane region" description="Helical" evidence="4">
    <location>
        <begin position="168"/>
        <end position="189"/>
    </location>
</feature>
<keyword evidence="1 4" id="KW-0812">Transmembrane</keyword>
<dbReference type="RefSeq" id="WP_102722216.1">
    <property type="nucleotide sequence ID" value="NZ_CACRSS010000021.1"/>
</dbReference>
<feature type="transmembrane region" description="Helical" evidence="4">
    <location>
        <begin position="108"/>
        <end position="131"/>
    </location>
</feature>
<evidence type="ECO:0000313" key="5">
    <source>
        <dbReference type="EMBL" id="VYT23691.1"/>
    </source>
</evidence>
<feature type="transmembrane region" description="Helical" evidence="4">
    <location>
        <begin position="342"/>
        <end position="365"/>
    </location>
</feature>
<dbReference type="InterPro" id="IPR011701">
    <property type="entry name" value="MFS"/>
</dbReference>
<dbReference type="OrthoDB" id="9774288at2"/>
<keyword evidence="2 4" id="KW-1133">Transmembrane helix</keyword>
<protein>
    <submittedName>
        <fullName evidence="5">Major Facilitator Superfamily protein</fullName>
    </submittedName>
</protein>
<evidence type="ECO:0000256" key="2">
    <source>
        <dbReference type="ARBA" id="ARBA00022989"/>
    </source>
</evidence>
<evidence type="ECO:0000256" key="1">
    <source>
        <dbReference type="ARBA" id="ARBA00022692"/>
    </source>
</evidence>
<organism evidence="5">
    <name type="scientific">Akkermansia muciniphila</name>
    <dbReference type="NCBI Taxonomy" id="239935"/>
    <lineage>
        <taxon>Bacteria</taxon>
        <taxon>Pseudomonadati</taxon>
        <taxon>Verrucomicrobiota</taxon>
        <taxon>Verrucomicrobiia</taxon>
        <taxon>Verrucomicrobiales</taxon>
        <taxon>Akkermansiaceae</taxon>
        <taxon>Akkermansia</taxon>
    </lineage>
</organism>
<feature type="transmembrane region" description="Helical" evidence="4">
    <location>
        <begin position="371"/>
        <end position="388"/>
    </location>
</feature>
<dbReference type="EMBL" id="CACRSS010000021">
    <property type="protein sequence ID" value="VYT23691.1"/>
    <property type="molecule type" value="Genomic_DNA"/>
</dbReference>
<feature type="transmembrane region" description="Helical" evidence="4">
    <location>
        <begin position="143"/>
        <end position="162"/>
    </location>
</feature>
<feature type="transmembrane region" description="Helical" evidence="4">
    <location>
        <begin position="58"/>
        <end position="74"/>
    </location>
</feature>
<feature type="transmembrane region" description="Helical" evidence="4">
    <location>
        <begin position="81"/>
        <end position="102"/>
    </location>
</feature>
<dbReference type="InterPro" id="IPR036259">
    <property type="entry name" value="MFS_trans_sf"/>
</dbReference>
<feature type="transmembrane region" description="Helical" evidence="4">
    <location>
        <begin position="300"/>
        <end position="321"/>
    </location>
</feature>
<feature type="transmembrane region" description="Helical" evidence="4">
    <location>
        <begin position="210"/>
        <end position="233"/>
    </location>
</feature>
<evidence type="ECO:0000256" key="4">
    <source>
        <dbReference type="SAM" id="Phobius"/>
    </source>
</evidence>
<feature type="transmembrane region" description="Helical" evidence="4">
    <location>
        <begin position="12"/>
        <end position="38"/>
    </location>
</feature>
<dbReference type="Pfam" id="PF07690">
    <property type="entry name" value="MFS_1"/>
    <property type="match status" value="1"/>
</dbReference>
<name>A0A6N2V5N3_9BACT</name>
<sequence length="399" mass="43841">MSEAASPRIRKTMIFVLLALFLGQFGSGVYDLIFSNFLRDAQHLDVEMRGFIELPRELPGILSLFVVSLLFMFNEVRMAGVACLLMFGGMYALAFCGAGTSLWALSAWILTVSLGQHILMGMIDTIVIHTARPENRSLRLGQMKALGTAAALLGALCVWIKWKFNQSFAVDFFVTGGVCLLAFLFLSRVKTPVFPQRRGWRQCFVFKRRYAVYYGLEILHGIRKQLYLTFGFWLMVSTLGQPPGYIGKTLLIAGVIGLVTQPLIGWSIKRYGERKVTIFDSIALSLLCLAYAFAPELLPLHWAVGVVTACFVLDNLLFALGMARSTYVARICEKPEDITPSIYTGLAINHVASITYGVLGGVIWMNTGGPQAVFLIGGLATAGAGLVARHMDEQGRNGA</sequence>
<dbReference type="GO" id="GO:0022857">
    <property type="term" value="F:transmembrane transporter activity"/>
    <property type="evidence" value="ECO:0007669"/>
    <property type="project" value="InterPro"/>
</dbReference>
<keyword evidence="3 4" id="KW-0472">Membrane</keyword>
<dbReference type="AlphaFoldDB" id="A0A6N2V5N3"/>
<dbReference type="SUPFAM" id="SSF103473">
    <property type="entry name" value="MFS general substrate transporter"/>
    <property type="match status" value="1"/>
</dbReference>
<proteinExistence type="predicted"/>
<feature type="transmembrane region" description="Helical" evidence="4">
    <location>
        <begin position="245"/>
        <end position="264"/>
    </location>
</feature>
<reference evidence="5" key="1">
    <citation type="submission" date="2019-11" db="EMBL/GenBank/DDBJ databases">
        <authorList>
            <person name="Feng L."/>
        </authorList>
    </citation>
    <scope>NUCLEOTIDE SEQUENCE</scope>
    <source>
        <strain evidence="5">AMuciniphilaLFYP55</strain>
    </source>
</reference>
<feature type="transmembrane region" description="Helical" evidence="4">
    <location>
        <begin position="276"/>
        <end position="294"/>
    </location>
</feature>
<evidence type="ECO:0000256" key="3">
    <source>
        <dbReference type="ARBA" id="ARBA00023136"/>
    </source>
</evidence>
<dbReference type="Gene3D" id="1.20.1250.20">
    <property type="entry name" value="MFS general substrate transporter like domains"/>
    <property type="match status" value="2"/>
</dbReference>
<accession>A0A6N2V5N3</accession>